<accession>A0A5J4FSI8</accession>
<dbReference type="InterPro" id="IPR001806">
    <property type="entry name" value="Small_GTPase"/>
</dbReference>
<evidence type="ECO:0000313" key="3">
    <source>
        <dbReference type="EMBL" id="GEQ85077.1"/>
    </source>
</evidence>
<proteinExistence type="predicted"/>
<keyword evidence="2" id="KW-0342">GTP-binding</keyword>
<comment type="caution">
    <text evidence="3">The sequence shown here is derived from an EMBL/GenBank/DDBJ whole genome shotgun (WGS) entry which is preliminary data.</text>
</comment>
<dbReference type="PRINTS" id="PR00449">
    <property type="entry name" value="RASTRNSFRMNG"/>
</dbReference>
<dbReference type="SMART" id="SM00173">
    <property type="entry name" value="RAS"/>
    <property type="match status" value="1"/>
</dbReference>
<dbReference type="OrthoDB" id="7957980at2"/>
<dbReference type="Pfam" id="PF00071">
    <property type="entry name" value="Ras"/>
    <property type="match status" value="1"/>
</dbReference>
<dbReference type="PROSITE" id="PS51419">
    <property type="entry name" value="RAB"/>
    <property type="match status" value="1"/>
</dbReference>
<dbReference type="PANTHER" id="PTHR47977">
    <property type="entry name" value="RAS-RELATED PROTEIN RAB"/>
    <property type="match status" value="1"/>
</dbReference>
<dbReference type="InterPro" id="IPR050227">
    <property type="entry name" value="Rab"/>
</dbReference>
<protein>
    <submittedName>
        <fullName evidence="3">GTP-binding protein</fullName>
    </submittedName>
</protein>
<evidence type="ECO:0000256" key="1">
    <source>
        <dbReference type="ARBA" id="ARBA00022741"/>
    </source>
</evidence>
<keyword evidence="1" id="KW-0547">Nucleotide-binding</keyword>
<gene>
    <name evidence="3" type="ORF">ULMS_05850</name>
</gene>
<dbReference type="NCBIfam" id="TIGR00231">
    <property type="entry name" value="small_GTP"/>
    <property type="match status" value="1"/>
</dbReference>
<dbReference type="GO" id="GO:0005525">
    <property type="term" value="F:GTP binding"/>
    <property type="evidence" value="ECO:0007669"/>
    <property type="project" value="UniProtKB-KW"/>
</dbReference>
<dbReference type="SMART" id="SM00175">
    <property type="entry name" value="RAB"/>
    <property type="match status" value="1"/>
</dbReference>
<evidence type="ECO:0000256" key="2">
    <source>
        <dbReference type="ARBA" id="ARBA00023134"/>
    </source>
</evidence>
<dbReference type="FunFam" id="3.40.50.300:FF:001447">
    <property type="entry name" value="Ras-related protein Rab-1B"/>
    <property type="match status" value="1"/>
</dbReference>
<dbReference type="InterPro" id="IPR027417">
    <property type="entry name" value="P-loop_NTPase"/>
</dbReference>
<dbReference type="SUPFAM" id="SSF52540">
    <property type="entry name" value="P-loop containing nucleoside triphosphate hydrolases"/>
    <property type="match status" value="1"/>
</dbReference>
<evidence type="ECO:0000313" key="4">
    <source>
        <dbReference type="Proteomes" id="UP000326994"/>
    </source>
</evidence>
<dbReference type="SMART" id="SM00174">
    <property type="entry name" value="RHO"/>
    <property type="match status" value="1"/>
</dbReference>
<dbReference type="InterPro" id="IPR005225">
    <property type="entry name" value="Small_GTP-bd"/>
</dbReference>
<dbReference type="GO" id="GO:0003924">
    <property type="term" value="F:GTPase activity"/>
    <property type="evidence" value="ECO:0007669"/>
    <property type="project" value="InterPro"/>
</dbReference>
<reference evidence="3 4" key="1">
    <citation type="submission" date="2019-08" db="EMBL/GenBank/DDBJ databases">
        <title>Ulvibacter marinistellae sp. nov., isolated from a starfish, Patiria pectinifera.</title>
        <authorList>
            <person name="Kawano K."/>
            <person name="Ushijima N."/>
            <person name="Kihara M."/>
            <person name="Itoh H."/>
        </authorList>
    </citation>
    <scope>NUCLEOTIDE SEQUENCE [LARGE SCALE GENOMIC DNA]</scope>
    <source>
        <strain evidence="3 4">KK4</strain>
    </source>
</reference>
<name>A0A5J4FSI8_9FLAO</name>
<dbReference type="Gene3D" id="3.40.50.300">
    <property type="entry name" value="P-loop containing nucleotide triphosphate hydrolases"/>
    <property type="match status" value="1"/>
</dbReference>
<dbReference type="RefSeq" id="WP_151893012.1">
    <property type="nucleotide sequence ID" value="NZ_BKCF01000001.1"/>
</dbReference>
<keyword evidence="4" id="KW-1185">Reference proteome</keyword>
<organism evidence="3 4">
    <name type="scientific">Patiriisocius marinistellae</name>
    <dbReference type="NCBI Taxonomy" id="2494560"/>
    <lineage>
        <taxon>Bacteria</taxon>
        <taxon>Pseudomonadati</taxon>
        <taxon>Bacteroidota</taxon>
        <taxon>Flavobacteriia</taxon>
        <taxon>Flavobacteriales</taxon>
        <taxon>Flavobacteriaceae</taxon>
        <taxon>Patiriisocius</taxon>
    </lineage>
</organism>
<dbReference type="PROSITE" id="PS51417">
    <property type="entry name" value="ARF"/>
    <property type="match status" value="1"/>
</dbReference>
<dbReference type="EMBL" id="BKCF01000001">
    <property type="protein sequence ID" value="GEQ85077.1"/>
    <property type="molecule type" value="Genomic_DNA"/>
</dbReference>
<sequence>MAHPKKIVLLGHFGVGKTSLIRRFVESQFSEDYLVTVGVHVKKKEISIDGNNITLVIWDIEGNTSIDKARKSYLLGTSGFIYVFDISRPETFESLETEMKYLQDNFENVPVEIVGNKKDKFGEAVSEEFFKTQRFENCTFTSAKEGDNVEDAFEQLTRKMLAI</sequence>
<dbReference type="PROSITE" id="PS51421">
    <property type="entry name" value="RAS"/>
    <property type="match status" value="1"/>
</dbReference>
<dbReference type="CDD" id="cd00154">
    <property type="entry name" value="Rab"/>
    <property type="match status" value="1"/>
</dbReference>
<dbReference type="Proteomes" id="UP000326994">
    <property type="component" value="Unassembled WGS sequence"/>
</dbReference>
<dbReference type="AlphaFoldDB" id="A0A5J4FSI8"/>